<sequence>MEEDKETHEKNECGKKIKQQITIPFLWEEKPGAPKKDWRPKREPFTPLPLPEKYIASIPFKWEEKPGTPLPSFAQKLTQETVLENRSLPLPPAYFTKYDDECEIDEGDSLYGDDYDDDEQDWMTELDFEAMSVHSEDSFCSAPSLLANRLTPLRNPYIEHQSNGCMETAPFSPESNTGTNSYVTSNTSLRGSAFLAHMFPLYPPKSRFLEIGKNPEETRLPEKKPSILEEHKKLVGDGRRSGVIRRPCTLGELIMQSRRRSYRRKAVNMKKQYQQKEFAKNKPQGCFNIVASGGGLVKMLREDFLTLKIS</sequence>
<proteinExistence type="predicted"/>
<dbReference type="Proteomes" id="UP000813463">
    <property type="component" value="Chromosome 3"/>
</dbReference>
<keyword evidence="1" id="KW-1185">Reference proteome</keyword>
<dbReference type="Pfam" id="PF05097">
    <property type="entry name" value="DUF688"/>
    <property type="match status" value="1"/>
</dbReference>
<dbReference type="AlphaFoldDB" id="A0A9R0I4A7"/>
<organism evidence="1 2">
    <name type="scientific">Spinacia oleracea</name>
    <name type="common">Spinach</name>
    <dbReference type="NCBI Taxonomy" id="3562"/>
    <lineage>
        <taxon>Eukaryota</taxon>
        <taxon>Viridiplantae</taxon>
        <taxon>Streptophyta</taxon>
        <taxon>Embryophyta</taxon>
        <taxon>Tracheophyta</taxon>
        <taxon>Spermatophyta</taxon>
        <taxon>Magnoliopsida</taxon>
        <taxon>eudicotyledons</taxon>
        <taxon>Gunneridae</taxon>
        <taxon>Pentapetalae</taxon>
        <taxon>Caryophyllales</taxon>
        <taxon>Chenopodiaceae</taxon>
        <taxon>Chenopodioideae</taxon>
        <taxon>Anserineae</taxon>
        <taxon>Spinacia</taxon>
    </lineage>
</organism>
<dbReference type="PANTHER" id="PTHR37767">
    <property type="entry name" value="HYDROXYPROLINE-RICH GLYCOPROTEIN FAMILY PROTEIN"/>
    <property type="match status" value="1"/>
</dbReference>
<accession>A0A9R0I4A7</accession>
<dbReference type="RefSeq" id="XP_021842045.2">
    <property type="nucleotide sequence ID" value="XM_021986353.2"/>
</dbReference>
<gene>
    <name evidence="2" type="primary">LOC110782234</name>
</gene>
<protein>
    <recommendedName>
        <fullName evidence="3">CCT domain-containing protein</fullName>
    </recommendedName>
</protein>
<dbReference type="PANTHER" id="PTHR37767:SF1">
    <property type="entry name" value="HYDROXYPROLINE-RICH GLYCOPROTEIN FAMILY PROTEIN"/>
    <property type="match status" value="1"/>
</dbReference>
<evidence type="ECO:0008006" key="3">
    <source>
        <dbReference type="Google" id="ProtNLM"/>
    </source>
</evidence>
<dbReference type="InterPro" id="IPR007789">
    <property type="entry name" value="DUF688"/>
</dbReference>
<name>A0A9R0I4A7_SPIOL</name>
<dbReference type="GeneID" id="110782234"/>
<dbReference type="KEGG" id="soe:110782234"/>
<evidence type="ECO:0000313" key="1">
    <source>
        <dbReference type="Proteomes" id="UP000813463"/>
    </source>
</evidence>
<evidence type="ECO:0000313" key="2">
    <source>
        <dbReference type="RefSeq" id="XP_021842045.2"/>
    </source>
</evidence>
<reference evidence="2" key="2">
    <citation type="submission" date="2025-08" db="UniProtKB">
        <authorList>
            <consortium name="RefSeq"/>
        </authorList>
    </citation>
    <scope>IDENTIFICATION</scope>
    <source>
        <tissue evidence="2">Leaf</tissue>
    </source>
</reference>
<reference evidence="1" key="1">
    <citation type="journal article" date="2021" name="Nat. Commun.">
        <title>Genomic analyses provide insights into spinach domestication and the genetic basis of agronomic traits.</title>
        <authorList>
            <person name="Cai X."/>
            <person name="Sun X."/>
            <person name="Xu C."/>
            <person name="Sun H."/>
            <person name="Wang X."/>
            <person name="Ge C."/>
            <person name="Zhang Z."/>
            <person name="Wang Q."/>
            <person name="Fei Z."/>
            <person name="Jiao C."/>
            <person name="Wang Q."/>
        </authorList>
    </citation>
    <scope>NUCLEOTIDE SEQUENCE [LARGE SCALE GENOMIC DNA]</scope>
    <source>
        <strain evidence="1">cv. Varoflay</strain>
    </source>
</reference>